<dbReference type="EMBL" id="CP154795">
    <property type="protein sequence ID" value="XAN06125.1"/>
    <property type="molecule type" value="Genomic_DNA"/>
</dbReference>
<proteinExistence type="predicted"/>
<sequence>MQGLRHRRPSALDDPDRTGAGIDLPAVIAIPETWPVPHPAQPPAARPLTLHLGVVLEPRAAELVRSALETTLSERLAARFPGTRWTVSVVHEVLTRPPAGRTELLEETRDRMLDADWDLAVVLTDSPLRDGHRTLAVVTSPVHGVGLVSVPALGPVRVQRRAEETVVGVVTTLLGAEAEGRSPDRRLRQLAADTKDHPGDNAVEFAARVLGGNLWVLLGMVRANRPWRLALRLSRSLTVAAASGVAALVTSDLWSLSASYGSLRLTGLGVLSVGALTLALVLGGGLWERARHRREREQVVLFNLATLATVVIGVLVYYLALFVLAWLGALLLVSESVYATSVGTALGAAEYGRLAWLTATIATVGGALGAGLEDYDDVRDAAYTHTSEAVQPVGRDTNQDGPTHT</sequence>
<keyword evidence="1" id="KW-0472">Membrane</keyword>
<feature type="transmembrane region" description="Helical" evidence="1">
    <location>
        <begin position="326"/>
        <end position="347"/>
    </location>
</feature>
<feature type="transmembrane region" description="Helical" evidence="1">
    <location>
        <begin position="299"/>
        <end position="320"/>
    </location>
</feature>
<protein>
    <recommendedName>
        <fullName evidence="4">5,10-methylene-tetrahydrofolate dehydrogenase</fullName>
    </recommendedName>
</protein>
<keyword evidence="1" id="KW-0812">Transmembrane</keyword>
<feature type="transmembrane region" description="Helical" evidence="1">
    <location>
        <begin position="237"/>
        <end position="256"/>
    </location>
</feature>
<keyword evidence="1" id="KW-1133">Transmembrane helix</keyword>
<evidence type="ECO:0000313" key="2">
    <source>
        <dbReference type="EMBL" id="XAN06125.1"/>
    </source>
</evidence>
<feature type="transmembrane region" description="Helical" evidence="1">
    <location>
        <begin position="268"/>
        <end position="287"/>
    </location>
</feature>
<keyword evidence="3" id="KW-1185">Reference proteome</keyword>
<dbReference type="RefSeq" id="WP_425307562.1">
    <property type="nucleotide sequence ID" value="NZ_CP154795.1"/>
</dbReference>
<name>A0ABZ3FLV8_9ACTN</name>
<reference evidence="2 3" key="1">
    <citation type="submission" date="2024-04" db="EMBL/GenBank/DDBJ databases">
        <title>Isolation of an actinomycete strain from pig manure.</title>
        <authorList>
            <person name="Gong T."/>
            <person name="Yu Z."/>
            <person name="An M."/>
            <person name="Wei C."/>
            <person name="Yang W."/>
            <person name="Liu L."/>
        </authorList>
    </citation>
    <scope>NUCLEOTIDE SEQUENCE [LARGE SCALE GENOMIC DNA]</scope>
    <source>
        <strain evidence="2 3">ZF39</strain>
    </source>
</reference>
<dbReference type="Proteomes" id="UP001442841">
    <property type="component" value="Chromosome"/>
</dbReference>
<accession>A0ABZ3FLV8</accession>
<organism evidence="2 3">
    <name type="scientific">Ammonicoccus fulvus</name>
    <dbReference type="NCBI Taxonomy" id="3138240"/>
    <lineage>
        <taxon>Bacteria</taxon>
        <taxon>Bacillati</taxon>
        <taxon>Actinomycetota</taxon>
        <taxon>Actinomycetes</taxon>
        <taxon>Propionibacteriales</taxon>
        <taxon>Propionibacteriaceae</taxon>
        <taxon>Ammonicoccus</taxon>
    </lineage>
</organism>
<evidence type="ECO:0000256" key="1">
    <source>
        <dbReference type="SAM" id="Phobius"/>
    </source>
</evidence>
<gene>
    <name evidence="2" type="ORF">AADG42_01975</name>
</gene>
<feature type="transmembrane region" description="Helical" evidence="1">
    <location>
        <begin position="354"/>
        <end position="372"/>
    </location>
</feature>
<evidence type="ECO:0000313" key="3">
    <source>
        <dbReference type="Proteomes" id="UP001442841"/>
    </source>
</evidence>
<evidence type="ECO:0008006" key="4">
    <source>
        <dbReference type="Google" id="ProtNLM"/>
    </source>
</evidence>